<feature type="non-terminal residue" evidence="3">
    <location>
        <position position="83"/>
    </location>
</feature>
<feature type="non-terminal residue" evidence="3">
    <location>
        <position position="1"/>
    </location>
</feature>
<dbReference type="AlphaFoldDB" id="A0A0L7J459"/>
<dbReference type="Pfam" id="PF00128">
    <property type="entry name" value="Alpha-amylase"/>
    <property type="match status" value="1"/>
</dbReference>
<dbReference type="InterPro" id="IPR006047">
    <property type="entry name" value="GH13_cat_dom"/>
</dbReference>
<reference evidence="3 4" key="1">
    <citation type="journal article" date="2015" name="Genome Biol. Evol.">
        <title>The genome of winter moth (Operophtera brumata) provides a genomic perspective on sexual dimorphism and phenology.</title>
        <authorList>
            <person name="Derks M.F."/>
            <person name="Smit S."/>
            <person name="Salis L."/>
            <person name="Schijlen E."/>
            <person name="Bossers A."/>
            <person name="Mateman C."/>
            <person name="Pijl A.S."/>
            <person name="de Ridder D."/>
            <person name="Groenen M.A."/>
            <person name="Visser M.E."/>
            <person name="Megens H.J."/>
        </authorList>
    </citation>
    <scope>NUCLEOTIDE SEQUENCE [LARGE SCALE GENOMIC DNA]</scope>
    <source>
        <strain evidence="3">WM2013NL</strain>
        <tissue evidence="3">Head and thorax</tissue>
    </source>
</reference>
<evidence type="ECO:0000313" key="4">
    <source>
        <dbReference type="Proteomes" id="UP000037510"/>
    </source>
</evidence>
<gene>
    <name evidence="3" type="ORF">OBRU01_27328</name>
</gene>
<protein>
    <submittedName>
        <fullName evidence="3">Alpha amylase</fullName>
    </submittedName>
</protein>
<feature type="domain" description="Glycosyl hydrolase family 13 catalytic" evidence="2">
    <location>
        <begin position="1"/>
        <end position="83"/>
    </location>
</feature>
<comment type="caution">
    <text evidence="3">The sequence shown here is derived from an EMBL/GenBank/DDBJ whole genome shotgun (WGS) entry which is preliminary data.</text>
</comment>
<dbReference type="SUPFAM" id="SSF51445">
    <property type="entry name" value="(Trans)glycosidases"/>
    <property type="match status" value="1"/>
</dbReference>
<dbReference type="STRING" id="104452.A0A0L7J459"/>
<evidence type="ECO:0000313" key="3">
    <source>
        <dbReference type="EMBL" id="KOB39882.1"/>
    </source>
</evidence>
<feature type="region of interest" description="Disordered" evidence="1">
    <location>
        <begin position="1"/>
        <end position="36"/>
    </location>
</feature>
<evidence type="ECO:0000259" key="2">
    <source>
        <dbReference type="Pfam" id="PF00128"/>
    </source>
</evidence>
<evidence type="ECO:0000256" key="1">
    <source>
        <dbReference type="SAM" id="MobiDB-lite"/>
    </source>
</evidence>
<keyword evidence="4" id="KW-1185">Reference proteome</keyword>
<dbReference type="InterPro" id="IPR017853">
    <property type="entry name" value="GH"/>
</dbReference>
<proteinExistence type="predicted"/>
<dbReference type="EMBL" id="JTDY01023095">
    <property type="protein sequence ID" value="KOB39882.1"/>
    <property type="molecule type" value="Genomic_DNA"/>
</dbReference>
<dbReference type="Gene3D" id="3.20.20.80">
    <property type="entry name" value="Glycosidases"/>
    <property type="match status" value="1"/>
</dbReference>
<dbReference type="Proteomes" id="UP000037510">
    <property type="component" value="Unassembled WGS sequence"/>
</dbReference>
<accession>A0A0L7J459</accession>
<dbReference type="GO" id="GO:0005975">
    <property type="term" value="P:carbohydrate metabolic process"/>
    <property type="evidence" value="ECO:0007669"/>
    <property type="project" value="InterPro"/>
</dbReference>
<sequence length="83" mass="9198">GEELGMTDGQVSWEDTKDPQACNTDDPVNYWTKSRDPTRTPYHWDASANAGFSTNASTWLPVADNYLTVNLAAQMAATNSHYK</sequence>
<name>A0A0L7J459_OPEBR</name>
<organism evidence="3 4">
    <name type="scientific">Operophtera brumata</name>
    <name type="common">Winter moth</name>
    <name type="synonym">Phalaena brumata</name>
    <dbReference type="NCBI Taxonomy" id="104452"/>
    <lineage>
        <taxon>Eukaryota</taxon>
        <taxon>Metazoa</taxon>
        <taxon>Ecdysozoa</taxon>
        <taxon>Arthropoda</taxon>
        <taxon>Hexapoda</taxon>
        <taxon>Insecta</taxon>
        <taxon>Pterygota</taxon>
        <taxon>Neoptera</taxon>
        <taxon>Endopterygota</taxon>
        <taxon>Lepidoptera</taxon>
        <taxon>Glossata</taxon>
        <taxon>Ditrysia</taxon>
        <taxon>Geometroidea</taxon>
        <taxon>Geometridae</taxon>
        <taxon>Larentiinae</taxon>
        <taxon>Operophtera</taxon>
    </lineage>
</organism>